<dbReference type="SUPFAM" id="SSF53474">
    <property type="entry name" value="alpha/beta-Hydrolases"/>
    <property type="match status" value="1"/>
</dbReference>
<dbReference type="InterPro" id="IPR023213">
    <property type="entry name" value="CAT-like_dom_sf"/>
</dbReference>
<dbReference type="InterPro" id="IPR025110">
    <property type="entry name" value="AMP-bd_C"/>
</dbReference>
<dbReference type="PANTHER" id="PTHR45527">
    <property type="entry name" value="NONRIBOSOMAL PEPTIDE SYNTHETASE"/>
    <property type="match status" value="1"/>
</dbReference>
<accession>A0ABU9Y9G2</accession>
<evidence type="ECO:0000313" key="6">
    <source>
        <dbReference type="Proteomes" id="UP001419910"/>
    </source>
</evidence>
<dbReference type="Proteomes" id="UP001419910">
    <property type="component" value="Unassembled WGS sequence"/>
</dbReference>
<name>A0ABU9Y9G2_9SPHN</name>
<evidence type="ECO:0000256" key="1">
    <source>
        <dbReference type="ARBA" id="ARBA00001957"/>
    </source>
</evidence>
<dbReference type="NCBIfam" id="TIGR01733">
    <property type="entry name" value="AA-adenyl-dom"/>
    <property type="match status" value="1"/>
</dbReference>
<dbReference type="SUPFAM" id="SSF52777">
    <property type="entry name" value="CoA-dependent acyltransferases"/>
    <property type="match status" value="2"/>
</dbReference>
<organism evidence="5 6">
    <name type="scientific">Sphingomonas oligophenolica</name>
    <dbReference type="NCBI Taxonomy" id="301154"/>
    <lineage>
        <taxon>Bacteria</taxon>
        <taxon>Pseudomonadati</taxon>
        <taxon>Pseudomonadota</taxon>
        <taxon>Alphaproteobacteria</taxon>
        <taxon>Sphingomonadales</taxon>
        <taxon>Sphingomonadaceae</taxon>
        <taxon>Sphingomonas</taxon>
    </lineage>
</organism>
<dbReference type="Pfam" id="PF00668">
    <property type="entry name" value="Condensation"/>
    <property type="match status" value="1"/>
</dbReference>
<dbReference type="CDD" id="cd19531">
    <property type="entry name" value="LCL_NRPS-like"/>
    <property type="match status" value="1"/>
</dbReference>
<dbReference type="SUPFAM" id="SSF56801">
    <property type="entry name" value="Acetyl-CoA synthetase-like"/>
    <property type="match status" value="1"/>
</dbReference>
<dbReference type="PANTHER" id="PTHR45527:SF1">
    <property type="entry name" value="FATTY ACID SYNTHASE"/>
    <property type="match status" value="1"/>
</dbReference>
<sequence>MADIGADTSSRIKELSPAQRELLLRRLARLEQEAPRPVNGLVSRGARDEAPLSFAQERQWFLDRLSPADSTHIITGGLRLTGRLSMPALARTLDEIVRRHESLRTNIMAKAGRPIQVIAPPSGFPIRTVDLLDCDPALSPQEREDRCQQLYAEETERGFDLARDRLLRVTLVRLGEAEHFLIIAIHHIVGDGWSIGVLLEELAAHYAAFADGREPVVPAPVIQYGDFAEWQRERLQGGVLRRGLDYWHKQLETPPPVLDLPPDRIGHAETASRDFAGASVERVIDIGLRHQLEALSRQQESSLFATLLTAFKVLLMRATGRDDILVGSPVSGRIRLETEALIGLFLNTLALRTRLTPDLSFREALARVRTTVLDGLEHHEVPFDQVVQDIAPDRSANSHPLFETFFNFTPSPPRVLDLPGLRASFEGPEAQRCEFSMVLYVTEWEGALELRLVYQRARYTEARMTALLEQFDAILRQVAADPDRAIGALDLVTRSALTTLPDPAMPIERPEQEPVPASILRWARRTPDEPAVSQGGVALSYADFAARMTRTAARLRAAGLAQGDVVALHGARSAGFIVAMAAVLQAGGVLLTLSPDLPEQRRRLMLEQASARFLLHAGPRQDADAWLDTLAGTTVLMIDAPVDAVPASEPVEPRAGLEDPAYIFFTSGSTGTPKAVLGTAGGLAHFLDWQRRTFAVGPGDRCAQLTGMSFDVVLRDVFLPLVSGAELVLPRDDETVASGRSVAWLRAERITLLHSVPSVAETWLLDAGPGEALPSLRLVFFAGEPLTATLVRHWRRSFSSGGRIINLYGPTETTLAKCAYVVPDEIHGGIQPLGTPLPQTQLLVLTSGQRQCGIGEIGEIAIRTPFRSLGYVNAADENERRFVASPFSDDPHDRLYLTGDRGMADAAGLLHFLGRADDQVKVRGVRVEPMEIAASLGTSPDVAACAVIVRTDNPGGPMLVAYVVPSRDADRNARHLRDFLRQRLPAAMIPSAFLFLDHLPLTANHKLDRARLPAIDPAAIDREGRHVAPRDPIELQIAQIWQDLLGAREIGVTDSFFDVGGHSLLALRLLTRIEQRLERRVPLAALFEAPTIEHLANVVRRQETAESQVVKLWSGDDPEILFLVHTGGGTVLNYVPLVRHLAADRPVHAVQARGLSGEAAPQSDLREIAADYIEALRSIQPLGPYRLGGHSFGGLIAYEIASQLAAQGEEVVLLAMFDTAFAREDRTSALSEQERTARDLAGAVAIFRRFTGLGVDLPYDRLRDLAIDDQIALVSEAFDRDGSFPAAQGDALVRNLLRVAQAHREARLAWRPVASRVPITLFRASDIMADDDMALVDDEALGWRAVSAAPVRVHWVPGDHVTMMAERHAPRLAESLRSCLAEPAELVSG</sequence>
<dbReference type="CDD" id="cd05930">
    <property type="entry name" value="A_NRPS"/>
    <property type="match status" value="1"/>
</dbReference>
<dbReference type="InterPro" id="IPR042099">
    <property type="entry name" value="ANL_N_sf"/>
</dbReference>
<dbReference type="InterPro" id="IPR029058">
    <property type="entry name" value="AB_hydrolase_fold"/>
</dbReference>
<dbReference type="InterPro" id="IPR006162">
    <property type="entry name" value="Ppantetheine_attach_site"/>
</dbReference>
<dbReference type="InterPro" id="IPR020806">
    <property type="entry name" value="PKS_PP-bd"/>
</dbReference>
<dbReference type="Gene3D" id="3.40.50.12780">
    <property type="entry name" value="N-terminal domain of ligase-like"/>
    <property type="match status" value="1"/>
</dbReference>
<dbReference type="InterPro" id="IPR045851">
    <property type="entry name" value="AMP-bd_C_sf"/>
</dbReference>
<keyword evidence="3" id="KW-0597">Phosphoprotein</keyword>
<dbReference type="InterPro" id="IPR010071">
    <property type="entry name" value="AA_adenyl_dom"/>
</dbReference>
<dbReference type="PROSITE" id="PS50075">
    <property type="entry name" value="CARRIER"/>
    <property type="match status" value="1"/>
</dbReference>
<reference evidence="5 6" key="1">
    <citation type="submission" date="2024-05" db="EMBL/GenBank/DDBJ databases">
        <authorList>
            <person name="Liu Q."/>
            <person name="Xin Y.-H."/>
        </authorList>
    </citation>
    <scope>NUCLEOTIDE SEQUENCE [LARGE SCALE GENOMIC DNA]</scope>
    <source>
        <strain evidence="5 6">CGMCC 1.10181</strain>
    </source>
</reference>
<dbReference type="Gene3D" id="1.10.1200.10">
    <property type="entry name" value="ACP-like"/>
    <property type="match status" value="1"/>
</dbReference>
<evidence type="ECO:0000259" key="4">
    <source>
        <dbReference type="PROSITE" id="PS50075"/>
    </source>
</evidence>
<dbReference type="InterPro" id="IPR001242">
    <property type="entry name" value="Condensation_dom"/>
</dbReference>
<feature type="domain" description="Carrier" evidence="4">
    <location>
        <begin position="1028"/>
        <end position="1103"/>
    </location>
</feature>
<dbReference type="RefSeq" id="WP_343891989.1">
    <property type="nucleotide sequence ID" value="NZ_BAAAEH010000049.1"/>
</dbReference>
<dbReference type="InterPro" id="IPR000873">
    <property type="entry name" value="AMP-dep_synth/lig_dom"/>
</dbReference>
<evidence type="ECO:0000256" key="2">
    <source>
        <dbReference type="ARBA" id="ARBA00022450"/>
    </source>
</evidence>
<dbReference type="SUPFAM" id="SSF47336">
    <property type="entry name" value="ACP-like"/>
    <property type="match status" value="1"/>
</dbReference>
<evidence type="ECO:0000313" key="5">
    <source>
        <dbReference type="EMBL" id="MEN2792446.1"/>
    </source>
</evidence>
<comment type="cofactor">
    <cofactor evidence="1">
        <name>pantetheine 4'-phosphate</name>
        <dbReference type="ChEBI" id="CHEBI:47942"/>
    </cofactor>
</comment>
<dbReference type="Gene3D" id="3.30.559.30">
    <property type="entry name" value="Nonribosomal peptide synthetase, condensation domain"/>
    <property type="match status" value="1"/>
</dbReference>
<dbReference type="InterPro" id="IPR009081">
    <property type="entry name" value="PP-bd_ACP"/>
</dbReference>
<dbReference type="Gene3D" id="3.30.559.10">
    <property type="entry name" value="Chloramphenicol acetyltransferase-like domain"/>
    <property type="match status" value="1"/>
</dbReference>
<keyword evidence="6" id="KW-1185">Reference proteome</keyword>
<dbReference type="InterPro" id="IPR020845">
    <property type="entry name" value="AMP-binding_CS"/>
</dbReference>
<dbReference type="InterPro" id="IPR036736">
    <property type="entry name" value="ACP-like_sf"/>
</dbReference>
<dbReference type="InterPro" id="IPR020802">
    <property type="entry name" value="TesA-like"/>
</dbReference>
<proteinExistence type="predicted"/>
<comment type="caution">
    <text evidence="5">The sequence shown here is derived from an EMBL/GenBank/DDBJ whole genome shotgun (WGS) entry which is preliminary data.</text>
</comment>
<keyword evidence="2" id="KW-0596">Phosphopantetheine</keyword>
<dbReference type="PROSITE" id="PS00012">
    <property type="entry name" value="PHOSPHOPANTETHEINE"/>
    <property type="match status" value="1"/>
</dbReference>
<evidence type="ECO:0000256" key="3">
    <source>
        <dbReference type="ARBA" id="ARBA00022553"/>
    </source>
</evidence>
<dbReference type="Gene3D" id="3.40.50.1820">
    <property type="entry name" value="alpha/beta hydrolase"/>
    <property type="match status" value="1"/>
</dbReference>
<dbReference type="Pfam" id="PF00501">
    <property type="entry name" value="AMP-binding"/>
    <property type="match status" value="1"/>
</dbReference>
<dbReference type="Gene3D" id="3.30.300.30">
    <property type="match status" value="1"/>
</dbReference>
<dbReference type="Pfam" id="PF00550">
    <property type="entry name" value="PP-binding"/>
    <property type="match status" value="1"/>
</dbReference>
<dbReference type="Pfam" id="PF13193">
    <property type="entry name" value="AMP-binding_C"/>
    <property type="match status" value="1"/>
</dbReference>
<dbReference type="InterPro" id="IPR001031">
    <property type="entry name" value="Thioesterase"/>
</dbReference>
<dbReference type="PROSITE" id="PS00455">
    <property type="entry name" value="AMP_BINDING"/>
    <property type="match status" value="1"/>
</dbReference>
<dbReference type="Pfam" id="PF00975">
    <property type="entry name" value="Thioesterase"/>
    <property type="match status" value="1"/>
</dbReference>
<protein>
    <submittedName>
        <fullName evidence="5">Amino acid adenylation domain-containing protein</fullName>
    </submittedName>
</protein>
<dbReference type="SMART" id="SM00823">
    <property type="entry name" value="PKS_PP"/>
    <property type="match status" value="1"/>
</dbReference>
<dbReference type="SMART" id="SM00824">
    <property type="entry name" value="PKS_TE"/>
    <property type="match status" value="1"/>
</dbReference>
<dbReference type="EMBL" id="JBDIME010000028">
    <property type="protein sequence ID" value="MEN2792446.1"/>
    <property type="molecule type" value="Genomic_DNA"/>
</dbReference>
<gene>
    <name evidence="5" type="ORF">ABC974_22645</name>
</gene>